<evidence type="ECO:0000313" key="2">
    <source>
        <dbReference type="Proteomes" id="UP000243887"/>
    </source>
</evidence>
<evidence type="ECO:0008006" key="3">
    <source>
        <dbReference type="Google" id="ProtNLM"/>
    </source>
</evidence>
<gene>
    <name evidence="1" type="ORF">SAMN04487893_1185</name>
</gene>
<protein>
    <recommendedName>
        <fullName evidence="3">DUF3575 domain-containing protein</fullName>
    </recommendedName>
</protein>
<name>A0A1I3ULJ7_9FLAO</name>
<evidence type="ECO:0000313" key="1">
    <source>
        <dbReference type="EMBL" id="SFJ82651.1"/>
    </source>
</evidence>
<proteinExistence type="predicted"/>
<reference evidence="2" key="1">
    <citation type="submission" date="2016-10" db="EMBL/GenBank/DDBJ databases">
        <authorList>
            <person name="Varghese N."/>
            <person name="Submissions S."/>
        </authorList>
    </citation>
    <scope>NUCLEOTIDE SEQUENCE [LARGE SCALE GENOMIC DNA]</scope>
    <source>
        <strain evidence="2">DSM 26542</strain>
    </source>
</reference>
<accession>A0A1I3ULJ7</accession>
<dbReference type="RefSeq" id="WP_090681047.1">
    <property type="nucleotide sequence ID" value="NZ_FORU01000018.1"/>
</dbReference>
<dbReference type="Proteomes" id="UP000243887">
    <property type="component" value="Unassembled WGS sequence"/>
</dbReference>
<dbReference type="OrthoDB" id="768080at2"/>
<keyword evidence="2" id="KW-1185">Reference proteome</keyword>
<dbReference type="STRING" id="1150112.SAMN04487893_1185"/>
<dbReference type="AlphaFoldDB" id="A0A1I3ULJ7"/>
<organism evidence="1 2">
    <name type="scientific">Myroides guanonis</name>
    <dbReference type="NCBI Taxonomy" id="1150112"/>
    <lineage>
        <taxon>Bacteria</taxon>
        <taxon>Pseudomonadati</taxon>
        <taxon>Bacteroidota</taxon>
        <taxon>Flavobacteriia</taxon>
        <taxon>Flavobacteriales</taxon>
        <taxon>Flavobacteriaceae</taxon>
        <taxon>Myroides</taxon>
    </lineage>
</organism>
<dbReference type="EMBL" id="FORU01000018">
    <property type="protein sequence ID" value="SFJ82651.1"/>
    <property type="molecule type" value="Genomic_DNA"/>
</dbReference>
<sequence length="182" mass="20452">MKNIFLAVLLSSFFFVKAQNKKDIILNPYEKKNELILDLIGPLLSGGINASYERHLNKKSSLGVTLCYIYDNTKETDMNYSISPYYRMYFGKKYASGFFVEGFGMVHSTDGKKIYDTVEKLTFTENPSVINLTIGVGLGWRGVAKSGFTYGANLGMGITFLNADKTDHDHVAKFSLNVGYRF</sequence>